<sequence length="80" mass="9563">MATHRDSWFFLLHTFYKLLHSHDFSIQPKKAHIQFVLAQKGGRLHSRQPIYSKGLCFIRCTTAYLNCDLYQQRKDFMLSK</sequence>
<evidence type="ECO:0000313" key="2">
    <source>
        <dbReference type="Proteomes" id="UP000785679"/>
    </source>
</evidence>
<dbReference type="Proteomes" id="UP000785679">
    <property type="component" value="Unassembled WGS sequence"/>
</dbReference>
<accession>A0A8J8T3T2</accession>
<protein>
    <submittedName>
        <fullName evidence="1">Uncharacterized protein</fullName>
    </submittedName>
</protein>
<organism evidence="1 2">
    <name type="scientific">Halteria grandinella</name>
    <dbReference type="NCBI Taxonomy" id="5974"/>
    <lineage>
        <taxon>Eukaryota</taxon>
        <taxon>Sar</taxon>
        <taxon>Alveolata</taxon>
        <taxon>Ciliophora</taxon>
        <taxon>Intramacronucleata</taxon>
        <taxon>Spirotrichea</taxon>
        <taxon>Stichotrichia</taxon>
        <taxon>Sporadotrichida</taxon>
        <taxon>Halteriidae</taxon>
        <taxon>Halteria</taxon>
    </lineage>
</organism>
<evidence type="ECO:0000313" key="1">
    <source>
        <dbReference type="EMBL" id="TNV81302.1"/>
    </source>
</evidence>
<gene>
    <name evidence="1" type="ORF">FGO68_gene3034</name>
</gene>
<dbReference type="AlphaFoldDB" id="A0A8J8T3T2"/>
<keyword evidence="2" id="KW-1185">Reference proteome</keyword>
<dbReference type="EMBL" id="RRYP01006314">
    <property type="protein sequence ID" value="TNV81302.1"/>
    <property type="molecule type" value="Genomic_DNA"/>
</dbReference>
<comment type="caution">
    <text evidence="1">The sequence shown here is derived from an EMBL/GenBank/DDBJ whole genome shotgun (WGS) entry which is preliminary data.</text>
</comment>
<reference evidence="1" key="1">
    <citation type="submission" date="2019-06" db="EMBL/GenBank/DDBJ databases">
        <authorList>
            <person name="Zheng W."/>
        </authorList>
    </citation>
    <scope>NUCLEOTIDE SEQUENCE</scope>
    <source>
        <strain evidence="1">QDHG01</strain>
    </source>
</reference>
<name>A0A8J8T3T2_HALGN</name>
<proteinExistence type="predicted"/>